<proteinExistence type="predicted"/>
<evidence type="ECO:0000313" key="2">
    <source>
        <dbReference type="Proteomes" id="UP001348149"/>
    </source>
</evidence>
<comment type="caution">
    <text evidence="1">The sequence shown here is derived from an EMBL/GenBank/DDBJ whole genome shotgun (WGS) entry which is preliminary data.</text>
</comment>
<sequence length="233" mass="24298">MKRIILCGAAVAALSACQPSVPDSAAGVGFGDYGAYQQERAQRDAALTGGQYVPPPATVTATPLDGTEAQAAAQARALNSGVDPVNASPQNPAPAVVTNSVGLSGENDFAAVSNQRTIKDDAARIAQNRAQYTVVQPTELPSRPGTTGPNIVEFALATDNPKGVQLYKRSSLSGEARYVRACRAYESSDMAQIDFLSNGGPERDRKGVDPDGDGYACDWDPAPFRLVRQGAGN</sequence>
<accession>A0ABU6HBW9</accession>
<dbReference type="RefSeq" id="WP_326295560.1">
    <property type="nucleotide sequence ID" value="NZ_JAYLLH010000002.1"/>
</dbReference>
<evidence type="ECO:0008006" key="3">
    <source>
        <dbReference type="Google" id="ProtNLM"/>
    </source>
</evidence>
<dbReference type="PROSITE" id="PS51257">
    <property type="entry name" value="PROKAR_LIPOPROTEIN"/>
    <property type="match status" value="1"/>
</dbReference>
<name>A0ABU6HBW9_9RHOB</name>
<keyword evidence="2" id="KW-1185">Reference proteome</keyword>
<dbReference type="EMBL" id="JAYLLH010000002">
    <property type="protein sequence ID" value="MEC3859964.1"/>
    <property type="molecule type" value="Genomic_DNA"/>
</dbReference>
<protein>
    <recommendedName>
        <fullName evidence="3">Excalibur calcium-binding domain-containing protein</fullName>
    </recommendedName>
</protein>
<gene>
    <name evidence="1" type="ORF">VK792_01585</name>
</gene>
<evidence type="ECO:0000313" key="1">
    <source>
        <dbReference type="EMBL" id="MEC3859964.1"/>
    </source>
</evidence>
<reference evidence="1 2" key="1">
    <citation type="submission" date="2024-01" db="EMBL/GenBank/DDBJ databases">
        <title>Mesobacterium rodlantinim sp. nov., isolated from shallow sea hydrothermal systems off Kueishantao Island.</title>
        <authorList>
            <person name="Su Z."/>
            <person name="Tang K."/>
        </authorList>
    </citation>
    <scope>NUCLEOTIDE SEQUENCE [LARGE SCALE GENOMIC DNA]</scope>
    <source>
        <strain evidence="1 2">TK19101</strain>
    </source>
</reference>
<organism evidence="1 2">
    <name type="scientific">Mesobacterium hydrothermale</name>
    <dbReference type="NCBI Taxonomy" id="3111907"/>
    <lineage>
        <taxon>Bacteria</taxon>
        <taxon>Pseudomonadati</taxon>
        <taxon>Pseudomonadota</taxon>
        <taxon>Alphaproteobacteria</taxon>
        <taxon>Rhodobacterales</taxon>
        <taxon>Roseobacteraceae</taxon>
        <taxon>Mesobacterium</taxon>
    </lineage>
</organism>
<dbReference type="Proteomes" id="UP001348149">
    <property type="component" value="Unassembled WGS sequence"/>
</dbReference>